<evidence type="ECO:0000313" key="7">
    <source>
        <dbReference type="EMBL" id="WGW12342.1"/>
    </source>
</evidence>
<dbReference type="PANTHER" id="PTHR43776:SF7">
    <property type="entry name" value="D,D-DIPEPTIDE TRANSPORT ATP-BINDING PROTEIN DDPF-RELATED"/>
    <property type="match status" value="1"/>
</dbReference>
<dbReference type="RefSeq" id="WP_349639141.1">
    <property type="nucleotide sequence ID" value="NZ_CP090958.1"/>
</dbReference>
<dbReference type="SUPFAM" id="SSF52540">
    <property type="entry name" value="P-loop containing nucleoside triphosphate hydrolases"/>
    <property type="match status" value="2"/>
</dbReference>
<keyword evidence="4 7" id="KW-0067">ATP-binding</keyword>
<dbReference type="InterPro" id="IPR003593">
    <property type="entry name" value="AAA+_ATPase"/>
</dbReference>
<name>A0ABY8QTS7_9MICO</name>
<dbReference type="InterPro" id="IPR027417">
    <property type="entry name" value="P-loop_NTPase"/>
</dbReference>
<dbReference type="Pfam" id="PF08352">
    <property type="entry name" value="oligo_HPY"/>
    <property type="match status" value="2"/>
</dbReference>
<dbReference type="SMART" id="SM00382">
    <property type="entry name" value="AAA"/>
    <property type="match status" value="2"/>
</dbReference>
<keyword evidence="3" id="KW-0547">Nucleotide-binding</keyword>
<dbReference type="InterPro" id="IPR003439">
    <property type="entry name" value="ABC_transporter-like_ATP-bd"/>
</dbReference>
<evidence type="ECO:0000256" key="5">
    <source>
        <dbReference type="SAM" id="MobiDB-lite"/>
    </source>
</evidence>
<dbReference type="InterPro" id="IPR025662">
    <property type="entry name" value="Sigma_54_int_dom_ATP-bd_1"/>
</dbReference>
<dbReference type="Gene3D" id="3.40.50.300">
    <property type="entry name" value="P-loop containing nucleotide triphosphate hydrolases"/>
    <property type="match status" value="2"/>
</dbReference>
<organism evidence="7 8">
    <name type="scientific">Saxibacter everestensis</name>
    <dbReference type="NCBI Taxonomy" id="2909229"/>
    <lineage>
        <taxon>Bacteria</taxon>
        <taxon>Bacillati</taxon>
        <taxon>Actinomycetota</taxon>
        <taxon>Actinomycetes</taxon>
        <taxon>Micrococcales</taxon>
        <taxon>Brevibacteriaceae</taxon>
        <taxon>Saxibacter</taxon>
    </lineage>
</organism>
<dbReference type="CDD" id="cd03257">
    <property type="entry name" value="ABC_NikE_OppD_transporters"/>
    <property type="match status" value="2"/>
</dbReference>
<comment type="similarity">
    <text evidence="1">Belongs to the ABC transporter superfamily.</text>
</comment>
<evidence type="ECO:0000256" key="3">
    <source>
        <dbReference type="ARBA" id="ARBA00022741"/>
    </source>
</evidence>
<feature type="domain" description="AAA+ ATPase" evidence="6">
    <location>
        <begin position="389"/>
        <end position="581"/>
    </location>
</feature>
<evidence type="ECO:0000256" key="4">
    <source>
        <dbReference type="ARBA" id="ARBA00022840"/>
    </source>
</evidence>
<dbReference type="Proteomes" id="UP001209083">
    <property type="component" value="Chromosome"/>
</dbReference>
<proteinExistence type="inferred from homology"/>
<feature type="region of interest" description="Disordered" evidence="5">
    <location>
        <begin position="339"/>
        <end position="358"/>
    </location>
</feature>
<dbReference type="PROSITE" id="PS00211">
    <property type="entry name" value="ABC_TRANSPORTER_1"/>
    <property type="match status" value="2"/>
</dbReference>
<keyword evidence="8" id="KW-1185">Reference proteome</keyword>
<dbReference type="GO" id="GO:0005524">
    <property type="term" value="F:ATP binding"/>
    <property type="evidence" value="ECO:0007669"/>
    <property type="project" value="UniProtKB-KW"/>
</dbReference>
<dbReference type="PROSITE" id="PS00675">
    <property type="entry name" value="SIGMA54_INTERACT_1"/>
    <property type="match status" value="1"/>
</dbReference>
<dbReference type="EMBL" id="CP090958">
    <property type="protein sequence ID" value="WGW12342.1"/>
    <property type="molecule type" value="Genomic_DNA"/>
</dbReference>
<sequence>MSNETTPGTTAVDAAPTSVALRADGLRVATSTSGKEVLHGVSFDLVPGRILALVGESGSGKTTAGLACLGHFRQGLSHTGGSVRLNRDGEDFDVLALPESRRRALRGGSISYVPQDPALSLNPAIRVGDQILEVLQVHGFGESDTARRQRISEVLDEVGLPSDSAYQRRYPHQLSGGQQQRIGIAMAFACRPSVMVLDEPTTGLDVTTQALVLRTIDEMTRRHSVAGLYITHDLAVVAEVADQVAVMLSGNVVELGDCQQVLYSPQHRYTRRLLRAVPDLAGKRSIGEVDAITGEQAIVSEEMISDGVISAESTPAVGRHQAGPGAGLGSAAGADASGRAAVPREAAAPAETAPIVTPGTDSSVIRVRDLQLSYGELKVLDGISFQLNPGESMMLLGESGSGKTTLSRCVAGLNDNYSGEVALDGTTLARGTRQRTTDHRRRIQYVFQSPFSSLNPRRTIAESVEVPLRMNYGSTRKQRRLWVLEALDQVKLGASFADRRPGELSGGERQRAAIARALVNAPSVLVCDEVTSALDVSVQASIIDLLRTLQLETGMAMLFVTHNIALARHISQSLAVLQKGKIVDVGATGDVLDNPQHEYTQQLIANVPSL</sequence>
<accession>A0ABY8QTS7</accession>
<keyword evidence="2" id="KW-0813">Transport</keyword>
<dbReference type="PANTHER" id="PTHR43776">
    <property type="entry name" value="TRANSPORT ATP-BINDING PROTEIN"/>
    <property type="match status" value="1"/>
</dbReference>
<evidence type="ECO:0000313" key="8">
    <source>
        <dbReference type="Proteomes" id="UP001209083"/>
    </source>
</evidence>
<dbReference type="Pfam" id="PF00005">
    <property type="entry name" value="ABC_tran"/>
    <property type="match status" value="2"/>
</dbReference>
<evidence type="ECO:0000259" key="6">
    <source>
        <dbReference type="SMART" id="SM00382"/>
    </source>
</evidence>
<evidence type="ECO:0000256" key="2">
    <source>
        <dbReference type="ARBA" id="ARBA00022448"/>
    </source>
</evidence>
<protein>
    <submittedName>
        <fullName evidence="7">ABC transporter ATP-binding protein</fullName>
    </submittedName>
</protein>
<reference evidence="7 8" key="1">
    <citation type="submission" date="2023-05" db="EMBL/GenBank/DDBJ databases">
        <title>Lithophilousrod everest ZFBP1038 complete genpme.</title>
        <authorList>
            <person name="Tian M."/>
        </authorList>
    </citation>
    <scope>NUCLEOTIDE SEQUENCE [LARGE SCALE GENOMIC DNA]</scope>
    <source>
        <strain evidence="7 8">ZFBP1038</strain>
    </source>
</reference>
<dbReference type="InterPro" id="IPR017871">
    <property type="entry name" value="ABC_transporter-like_CS"/>
</dbReference>
<evidence type="ECO:0000256" key="1">
    <source>
        <dbReference type="ARBA" id="ARBA00005417"/>
    </source>
</evidence>
<feature type="domain" description="AAA+ ATPase" evidence="6">
    <location>
        <begin position="47"/>
        <end position="251"/>
    </location>
</feature>
<dbReference type="InterPro" id="IPR013563">
    <property type="entry name" value="Oligopep_ABC_C"/>
</dbReference>
<dbReference type="InterPro" id="IPR050319">
    <property type="entry name" value="ABC_transp_ATP-bind"/>
</dbReference>
<gene>
    <name evidence="7" type="ORF">LWF01_00820</name>
</gene>